<keyword evidence="1" id="KW-0067">ATP-binding</keyword>
<evidence type="ECO:0000256" key="1">
    <source>
        <dbReference type="RuleBase" id="RU363044"/>
    </source>
</evidence>
<keyword evidence="4" id="KW-1185">Reference proteome</keyword>
<dbReference type="GO" id="GO:0043139">
    <property type="term" value="F:5'-3' DNA helicase activity"/>
    <property type="evidence" value="ECO:0007669"/>
    <property type="project" value="UniProtKB-EC"/>
</dbReference>
<dbReference type="InterPro" id="IPR027417">
    <property type="entry name" value="P-loop_NTPase"/>
</dbReference>
<protein>
    <recommendedName>
        <fullName evidence="1">ATP-dependent DNA helicase</fullName>
        <ecNumber evidence="1">5.6.2.3</ecNumber>
    </recommendedName>
</protein>
<keyword evidence="1" id="KW-0233">DNA recombination</keyword>
<keyword evidence="1" id="KW-0234">DNA repair</keyword>
<evidence type="ECO:0000259" key="2">
    <source>
        <dbReference type="Pfam" id="PF05970"/>
    </source>
</evidence>
<dbReference type="Proteomes" id="UP001165121">
    <property type="component" value="Unassembled WGS sequence"/>
</dbReference>
<accession>A0A9W7DBB3</accession>
<evidence type="ECO:0000313" key="3">
    <source>
        <dbReference type="EMBL" id="GMG17410.1"/>
    </source>
</evidence>
<dbReference type="GO" id="GO:0016787">
    <property type="term" value="F:hydrolase activity"/>
    <property type="evidence" value="ECO:0007669"/>
    <property type="project" value="UniProtKB-KW"/>
</dbReference>
<comment type="similarity">
    <text evidence="1">Belongs to the helicase family.</text>
</comment>
<dbReference type="EMBL" id="BSXT01019009">
    <property type="protein sequence ID" value="GMG17410.1"/>
    <property type="molecule type" value="Genomic_DNA"/>
</dbReference>
<sequence length="464" mass="51789">MRSLTTLMCAFLGPEKSYYTIKYSTKPQNDIDNPWAIHLHAFDKASRGAVEDSSDSGTIGRRRIQSMCCTLSNPHEISAPMACLYIDRGSAMYSSHEFVKLPITSVLCALFEQGENVPVVLEGDANLRQFKPSIIWLDYTFRPQALEAVDLMTFATFVQNNLDYYVSRELLKQQEDPEVARYCSYASANDDDNVDLFGDAMSEDENDDVEGDFLDEEQQNPTNEVVWAPIQPTKHIDALDKSTNCAKLAASSYLNHELPVNGISTTTDDVNAFLKTLDTGESNTTRSVNTYSLLNDYPDVPTRVHLLHRALEGSDEQTASEQIHHRFDIQQQPVTIPDLPPLYQVSLSLGLNEKQQKIFVHSKKMDPTNEQKERFAKLRLLVIDEVSTCDVSIIGKVDASLRLLLDNPSKLFGGIHVLLVGDWLQQLPVAGQPAFIATSEILHANNGRDAGSAEYLDRARGINA</sequence>
<keyword evidence="1" id="KW-0347">Helicase</keyword>
<comment type="catalytic activity">
    <reaction evidence="1">
        <text>ATP + H2O = ADP + phosphate + H(+)</text>
        <dbReference type="Rhea" id="RHEA:13065"/>
        <dbReference type="ChEBI" id="CHEBI:15377"/>
        <dbReference type="ChEBI" id="CHEBI:15378"/>
        <dbReference type="ChEBI" id="CHEBI:30616"/>
        <dbReference type="ChEBI" id="CHEBI:43474"/>
        <dbReference type="ChEBI" id="CHEBI:456216"/>
        <dbReference type="EC" id="5.6.2.3"/>
    </reaction>
</comment>
<dbReference type="InterPro" id="IPR010285">
    <property type="entry name" value="DNA_helicase_pif1-like_DEAD"/>
</dbReference>
<dbReference type="Pfam" id="PF05970">
    <property type="entry name" value="PIF1"/>
    <property type="match status" value="1"/>
</dbReference>
<evidence type="ECO:0000313" key="4">
    <source>
        <dbReference type="Proteomes" id="UP001165121"/>
    </source>
</evidence>
<dbReference type="GO" id="GO:0006281">
    <property type="term" value="P:DNA repair"/>
    <property type="evidence" value="ECO:0007669"/>
    <property type="project" value="UniProtKB-KW"/>
</dbReference>
<proteinExistence type="inferred from homology"/>
<reference evidence="3" key="1">
    <citation type="submission" date="2023-04" db="EMBL/GenBank/DDBJ databases">
        <title>Phytophthora fragariaefolia NBRC 109709.</title>
        <authorList>
            <person name="Ichikawa N."/>
            <person name="Sato H."/>
            <person name="Tonouchi N."/>
        </authorList>
    </citation>
    <scope>NUCLEOTIDE SEQUENCE</scope>
    <source>
        <strain evidence="3">NBRC 109709</strain>
    </source>
</reference>
<dbReference type="Gene3D" id="3.40.50.300">
    <property type="entry name" value="P-loop containing nucleotide triphosphate hydrolases"/>
    <property type="match status" value="1"/>
</dbReference>
<dbReference type="OrthoDB" id="432234at2759"/>
<comment type="cofactor">
    <cofactor evidence="1">
        <name>Mg(2+)</name>
        <dbReference type="ChEBI" id="CHEBI:18420"/>
    </cofactor>
</comment>
<name>A0A9W7DBB3_9STRA</name>
<keyword evidence="1" id="KW-0547">Nucleotide-binding</keyword>
<dbReference type="EC" id="5.6.2.3" evidence="1"/>
<comment type="caution">
    <text evidence="3">The sequence shown here is derived from an EMBL/GenBank/DDBJ whole genome shotgun (WGS) entry which is preliminary data.</text>
</comment>
<organism evidence="3 4">
    <name type="scientific">Phytophthora fragariaefolia</name>
    <dbReference type="NCBI Taxonomy" id="1490495"/>
    <lineage>
        <taxon>Eukaryota</taxon>
        <taxon>Sar</taxon>
        <taxon>Stramenopiles</taxon>
        <taxon>Oomycota</taxon>
        <taxon>Peronosporomycetes</taxon>
        <taxon>Peronosporales</taxon>
        <taxon>Peronosporaceae</taxon>
        <taxon>Phytophthora</taxon>
    </lineage>
</organism>
<dbReference type="AlphaFoldDB" id="A0A9W7DBB3"/>
<dbReference type="GO" id="GO:0005524">
    <property type="term" value="F:ATP binding"/>
    <property type="evidence" value="ECO:0007669"/>
    <property type="project" value="UniProtKB-KW"/>
</dbReference>
<keyword evidence="1" id="KW-0378">Hydrolase</keyword>
<dbReference type="GO" id="GO:0000723">
    <property type="term" value="P:telomere maintenance"/>
    <property type="evidence" value="ECO:0007669"/>
    <property type="project" value="InterPro"/>
</dbReference>
<gene>
    <name evidence="3" type="ORF">Pfra01_003014300</name>
</gene>
<feature type="domain" description="DNA helicase Pif1-like DEAD-box helicase" evidence="2">
    <location>
        <begin position="364"/>
        <end position="432"/>
    </location>
</feature>
<keyword evidence="1" id="KW-0227">DNA damage</keyword>
<dbReference type="GO" id="GO:0006310">
    <property type="term" value="P:DNA recombination"/>
    <property type="evidence" value="ECO:0007669"/>
    <property type="project" value="UniProtKB-KW"/>
</dbReference>